<evidence type="ECO:0000313" key="2">
    <source>
        <dbReference type="Proteomes" id="UP001062846"/>
    </source>
</evidence>
<keyword evidence="2" id="KW-1185">Reference proteome</keyword>
<reference evidence="1" key="1">
    <citation type="submission" date="2022-02" db="EMBL/GenBank/DDBJ databases">
        <title>Plant Genome Project.</title>
        <authorList>
            <person name="Zhang R.-G."/>
        </authorList>
    </citation>
    <scope>NUCLEOTIDE SEQUENCE</scope>
    <source>
        <strain evidence="1">AT1</strain>
    </source>
</reference>
<accession>A0ACC0L3S5</accession>
<name>A0ACC0L3S5_RHOML</name>
<proteinExistence type="predicted"/>
<dbReference type="Proteomes" id="UP001062846">
    <property type="component" value="Chromosome 13"/>
</dbReference>
<gene>
    <name evidence="1" type="ORF">RHMOL_Rhmol13G0053100</name>
</gene>
<comment type="caution">
    <text evidence="1">The sequence shown here is derived from an EMBL/GenBank/DDBJ whole genome shotgun (WGS) entry which is preliminary data.</text>
</comment>
<evidence type="ECO:0000313" key="1">
    <source>
        <dbReference type="EMBL" id="KAI8523171.1"/>
    </source>
</evidence>
<sequence length="155" mass="16773">MATTTLATILTKCHRAGATVNPKPWSPGVLVSIAPRPFQGNLRHEVTVTHARRSTEAGKEHADEAVKAAKDLKNDASSTAEDMTQKTKDAAGKAANTAQDITERAKQTAEDAWGTVKDATQKIKDKVVGKAEESKESVKQNAESVKRNMNMKNYN</sequence>
<organism evidence="1 2">
    <name type="scientific">Rhododendron molle</name>
    <name type="common">Chinese azalea</name>
    <name type="synonym">Azalea mollis</name>
    <dbReference type="NCBI Taxonomy" id="49168"/>
    <lineage>
        <taxon>Eukaryota</taxon>
        <taxon>Viridiplantae</taxon>
        <taxon>Streptophyta</taxon>
        <taxon>Embryophyta</taxon>
        <taxon>Tracheophyta</taxon>
        <taxon>Spermatophyta</taxon>
        <taxon>Magnoliopsida</taxon>
        <taxon>eudicotyledons</taxon>
        <taxon>Gunneridae</taxon>
        <taxon>Pentapetalae</taxon>
        <taxon>asterids</taxon>
        <taxon>Ericales</taxon>
        <taxon>Ericaceae</taxon>
        <taxon>Ericoideae</taxon>
        <taxon>Rhodoreae</taxon>
        <taxon>Rhododendron</taxon>
    </lineage>
</organism>
<dbReference type="EMBL" id="CM046400">
    <property type="protein sequence ID" value="KAI8523171.1"/>
    <property type="molecule type" value="Genomic_DNA"/>
</dbReference>
<protein>
    <submittedName>
        <fullName evidence="1">Uncharacterized protein</fullName>
    </submittedName>
</protein>